<dbReference type="Proteomes" id="UP000327167">
    <property type="component" value="Unassembled WGS sequence"/>
</dbReference>
<dbReference type="EMBL" id="CABVHJ010000040">
    <property type="protein sequence ID" value="VVN47693.1"/>
    <property type="molecule type" value="Genomic_DNA"/>
</dbReference>
<organism evidence="1 2">
    <name type="scientific">Pseudomonas fluorescens</name>
    <dbReference type="NCBI Taxonomy" id="294"/>
    <lineage>
        <taxon>Bacteria</taxon>
        <taxon>Pseudomonadati</taxon>
        <taxon>Pseudomonadota</taxon>
        <taxon>Gammaproteobacteria</taxon>
        <taxon>Pseudomonadales</taxon>
        <taxon>Pseudomonadaceae</taxon>
        <taxon>Pseudomonas</taxon>
    </lineage>
</organism>
<gene>
    <name evidence="1" type="ORF">PS655_06001</name>
</gene>
<dbReference type="AlphaFoldDB" id="A0A5E6Y2K4"/>
<reference evidence="1 2" key="1">
    <citation type="submission" date="2019-09" db="EMBL/GenBank/DDBJ databases">
        <authorList>
            <person name="Chandra G."/>
            <person name="Truman W A."/>
        </authorList>
    </citation>
    <scope>NUCLEOTIDE SEQUENCE [LARGE SCALE GENOMIC DNA]</scope>
    <source>
        <strain evidence="1">PS655</strain>
    </source>
</reference>
<evidence type="ECO:0000313" key="1">
    <source>
        <dbReference type="EMBL" id="VVN47693.1"/>
    </source>
</evidence>
<dbReference type="RefSeq" id="WP_150652981.1">
    <property type="nucleotide sequence ID" value="NZ_CABVHJ010000040.1"/>
</dbReference>
<name>A0A5E6Y2K4_PSEFL</name>
<sequence length="65" mass="6743">MSVRTELAKLRQQARQLCNDNDVKAISDLIDELSAAAAGGGSARGHDSLTAVFNEAQKSGAGSQL</sequence>
<accession>A0A5E6Y2K4</accession>
<proteinExistence type="predicted"/>
<protein>
    <submittedName>
        <fullName evidence="1">Uncharacterized protein</fullName>
    </submittedName>
</protein>
<evidence type="ECO:0000313" key="2">
    <source>
        <dbReference type="Proteomes" id="UP000327167"/>
    </source>
</evidence>